<accession>A0A7J0H4B5</accession>
<dbReference type="PANTHER" id="PTHR43874:SF117">
    <property type="entry name" value="TWO-COMPONENT RESPONSE REGULATOR-LIKE APRR3"/>
    <property type="match status" value="1"/>
</dbReference>
<dbReference type="Gene3D" id="3.40.50.2300">
    <property type="match status" value="2"/>
</dbReference>
<feature type="region of interest" description="Disordered" evidence="10">
    <location>
        <begin position="202"/>
        <end position="284"/>
    </location>
</feature>
<protein>
    <submittedName>
        <fullName evidence="13">Pseudo-response regulator 7</fullName>
    </submittedName>
</protein>
<dbReference type="GO" id="GO:0009736">
    <property type="term" value="P:cytokinin-activated signaling pathway"/>
    <property type="evidence" value="ECO:0007669"/>
    <property type="project" value="InterPro"/>
</dbReference>
<feature type="domain" description="CCT" evidence="12">
    <location>
        <begin position="755"/>
        <end position="797"/>
    </location>
</feature>
<dbReference type="SMART" id="SM00448">
    <property type="entry name" value="REC"/>
    <property type="match status" value="1"/>
</dbReference>
<dbReference type="InterPro" id="IPR011006">
    <property type="entry name" value="CheY-like_superfamily"/>
</dbReference>
<dbReference type="Proteomes" id="UP000585474">
    <property type="component" value="Unassembled WGS sequence"/>
</dbReference>
<dbReference type="GO" id="GO:0005634">
    <property type="term" value="C:nucleus"/>
    <property type="evidence" value="ECO:0007669"/>
    <property type="project" value="UniProtKB-SubCell"/>
</dbReference>
<dbReference type="OrthoDB" id="60033at2759"/>
<dbReference type="SUPFAM" id="SSF52172">
    <property type="entry name" value="CheY-like"/>
    <property type="match status" value="1"/>
</dbReference>
<evidence type="ECO:0000313" key="14">
    <source>
        <dbReference type="Proteomes" id="UP000585474"/>
    </source>
</evidence>
<dbReference type="PROSITE" id="PS51017">
    <property type="entry name" value="CCT"/>
    <property type="match status" value="1"/>
</dbReference>
<feature type="compositionally biased region" description="Polar residues" evidence="10">
    <location>
        <begin position="548"/>
        <end position="560"/>
    </location>
</feature>
<proteinExistence type="inferred from homology"/>
<dbReference type="GO" id="GO:0048511">
    <property type="term" value="P:rhythmic process"/>
    <property type="evidence" value="ECO:0007669"/>
    <property type="project" value="UniProtKB-KW"/>
</dbReference>
<evidence type="ECO:0000256" key="3">
    <source>
        <dbReference type="ARBA" id="ARBA00023012"/>
    </source>
</evidence>
<evidence type="ECO:0000313" key="13">
    <source>
        <dbReference type="EMBL" id="GFZ17950.1"/>
    </source>
</evidence>
<dbReference type="InterPro" id="IPR001789">
    <property type="entry name" value="Sig_transdc_resp-reg_receiver"/>
</dbReference>
<evidence type="ECO:0000259" key="11">
    <source>
        <dbReference type="PROSITE" id="PS50110"/>
    </source>
</evidence>
<organism evidence="13 14">
    <name type="scientific">Actinidia rufa</name>
    <dbReference type="NCBI Taxonomy" id="165716"/>
    <lineage>
        <taxon>Eukaryota</taxon>
        <taxon>Viridiplantae</taxon>
        <taxon>Streptophyta</taxon>
        <taxon>Embryophyta</taxon>
        <taxon>Tracheophyta</taxon>
        <taxon>Spermatophyta</taxon>
        <taxon>Magnoliopsida</taxon>
        <taxon>eudicotyledons</taxon>
        <taxon>Gunneridae</taxon>
        <taxon>Pentapetalae</taxon>
        <taxon>asterids</taxon>
        <taxon>Ericales</taxon>
        <taxon>Actinidiaceae</taxon>
        <taxon>Actinidia</taxon>
    </lineage>
</organism>
<dbReference type="PROSITE" id="PS50110">
    <property type="entry name" value="RESPONSE_REGULATORY"/>
    <property type="match status" value="1"/>
</dbReference>
<keyword evidence="3" id="KW-0902">Two-component regulatory system</keyword>
<feature type="region of interest" description="Disordered" evidence="10">
    <location>
        <begin position="548"/>
        <end position="568"/>
    </location>
</feature>
<feature type="compositionally biased region" description="Polar residues" evidence="10">
    <location>
        <begin position="249"/>
        <end position="260"/>
    </location>
</feature>
<keyword evidence="6" id="KW-0804">Transcription</keyword>
<evidence type="ECO:0000259" key="12">
    <source>
        <dbReference type="PROSITE" id="PS51017"/>
    </source>
</evidence>
<evidence type="ECO:0000256" key="2">
    <source>
        <dbReference type="ARBA" id="ARBA00010330"/>
    </source>
</evidence>
<comment type="caution">
    <text evidence="13">The sequence shown here is derived from an EMBL/GenBank/DDBJ whole genome shotgun (WGS) entry which is preliminary data.</text>
</comment>
<evidence type="ECO:0000256" key="8">
    <source>
        <dbReference type="PROSITE-ProRule" id="PRU00169"/>
    </source>
</evidence>
<dbReference type="AlphaFoldDB" id="A0A7J0H4B5"/>
<evidence type="ECO:0000256" key="5">
    <source>
        <dbReference type="ARBA" id="ARBA00023108"/>
    </source>
</evidence>
<gene>
    <name evidence="13" type="ORF">Acr_26g0012190</name>
</gene>
<feature type="compositionally biased region" description="Polar residues" evidence="10">
    <location>
        <begin position="228"/>
        <end position="240"/>
    </location>
</feature>
<keyword evidence="4" id="KW-0805">Transcription regulation</keyword>
<keyword evidence="8" id="KW-0597">Phosphoprotein</keyword>
<dbReference type="InterPro" id="IPR045279">
    <property type="entry name" value="ARR-like"/>
</dbReference>
<evidence type="ECO:0000256" key="6">
    <source>
        <dbReference type="ARBA" id="ARBA00023163"/>
    </source>
</evidence>
<dbReference type="Pfam" id="PF06203">
    <property type="entry name" value="CCT"/>
    <property type="match status" value="1"/>
</dbReference>
<feature type="region of interest" description="Disordered" evidence="10">
    <location>
        <begin position="638"/>
        <end position="662"/>
    </location>
</feature>
<evidence type="ECO:0000256" key="1">
    <source>
        <dbReference type="ARBA" id="ARBA00004123"/>
    </source>
</evidence>
<feature type="compositionally biased region" description="Basic and acidic residues" evidence="10">
    <location>
        <begin position="351"/>
        <end position="375"/>
    </location>
</feature>
<keyword evidence="14" id="KW-1185">Reference proteome</keyword>
<feature type="region of interest" description="Disordered" evidence="10">
    <location>
        <begin position="340"/>
        <end position="375"/>
    </location>
</feature>
<comment type="similarity">
    <text evidence="2">Belongs to the ARR-like family.</text>
</comment>
<dbReference type="InterPro" id="IPR010402">
    <property type="entry name" value="CCT_domain"/>
</dbReference>
<feature type="modified residue" description="4-aspartylphosphate" evidence="8">
    <location>
        <position position="139"/>
    </location>
</feature>
<evidence type="ECO:0000256" key="7">
    <source>
        <dbReference type="ARBA" id="ARBA00023242"/>
    </source>
</evidence>
<feature type="domain" description="Response regulatory" evidence="11">
    <location>
        <begin position="93"/>
        <end position="196"/>
    </location>
</feature>
<name>A0A7J0H4B5_9ERIC</name>
<comment type="subcellular location">
    <subcellularLocation>
        <location evidence="1 9">Nucleus</location>
    </subcellularLocation>
</comment>
<keyword evidence="5" id="KW-0090">Biological rhythms</keyword>
<sequence length="925" mass="101128">MGPVPKKNASDGDGYLAEENKDSLEHKEVQNIVVADRQGLGLYEGDESRINEVAEKINDRPERAIQVSSGPQQLQFLGPVVHWDRFLPIRSLKVLLVENDDCTRHVVSALLRNCSYEVIAVSNGLQAWKILEDFNNHTDLVLTELLTTASDELLCAVMSSHDSMGLVFKCLSRGAVDFLVKPIRKNELKNLWQHVWRRCHSSSGSGSESGTHNANSTESKSSDEIENHTGSSDEQDNGSIGLSIRDGSDNGSGTQSSWKNKTAEVDRPQPISPRNQLADARDSTCAQVIHTKPETSISNCVHVTEPKGCQEHDEQLAVGRDLEIGTSRDPNSQLEYQHKFSNQHSSKKQNKLSEPDSLPVEKEKQELKSENISGKLRDHAESLSKVIGISIEPQAESRALEAPSGFSGVSQINDKARSDFKESSCFELTLKKLREVGDVGTSLHGDLNVLRHSDQSAFSKYNAALSTNQVLYCTLGSSVRNITIWSGVAAFQQKTKKRRSRSPDPYCFSGIINTLSTVYQVPMGNVGSSSPLHNSSVAMKTEAMHGSNCTLPNQWSNGSRKNNDAPAPRTKYVLKPETLSDNSESVSAFKCFHTSALQPMPNGLICKAQQVIPEKVDDVAVGTDEVQERGSNRKVQVQHHHHHYHHHHHHVHNMQHQPHEDRDDFSQKNMAAAAPQCGSTNMLGGFVEGNVGMCSVNGSASGSNYGSNGKNGSGNALHAGVKKMESDSGAAGKNGVVVSGRVGGNGADEDRLALREAALTKFRQKRKERCFEKKVRYQGRKKMAEQRPRIRGQFVRQIAYEMSDKKVGKDSQDNIAHEDNSCDDSIVGSHGSSIEKVIYGVLLSIPWLYFSADVSITNPCTISKAIVYLEVLGVGDVTPKAALTPLETTGINCRAGHPSRGGDLSGFAAISTIFPLEADGRSYGR</sequence>
<dbReference type="EMBL" id="BJWL01000026">
    <property type="protein sequence ID" value="GFZ17950.1"/>
    <property type="molecule type" value="Genomic_DNA"/>
</dbReference>
<evidence type="ECO:0000256" key="10">
    <source>
        <dbReference type="SAM" id="MobiDB-lite"/>
    </source>
</evidence>
<dbReference type="GO" id="GO:0000160">
    <property type="term" value="P:phosphorelay signal transduction system"/>
    <property type="evidence" value="ECO:0007669"/>
    <property type="project" value="UniProtKB-KW"/>
</dbReference>
<dbReference type="PANTHER" id="PTHR43874">
    <property type="entry name" value="TWO-COMPONENT RESPONSE REGULATOR"/>
    <property type="match status" value="1"/>
</dbReference>
<feature type="region of interest" description="Disordered" evidence="10">
    <location>
        <begin position="1"/>
        <end position="23"/>
    </location>
</feature>
<evidence type="ECO:0000256" key="4">
    <source>
        <dbReference type="ARBA" id="ARBA00023015"/>
    </source>
</evidence>
<reference evidence="13 14" key="1">
    <citation type="submission" date="2019-07" db="EMBL/GenBank/DDBJ databases">
        <title>De Novo Assembly of kiwifruit Actinidia rufa.</title>
        <authorList>
            <person name="Sugita-Konishi S."/>
            <person name="Sato K."/>
            <person name="Mori E."/>
            <person name="Abe Y."/>
            <person name="Kisaki G."/>
            <person name="Hamano K."/>
            <person name="Suezawa K."/>
            <person name="Otani M."/>
            <person name="Fukuda T."/>
            <person name="Manabe T."/>
            <person name="Gomi K."/>
            <person name="Tabuchi M."/>
            <person name="Akimitsu K."/>
            <person name="Kataoka I."/>
        </authorList>
    </citation>
    <scope>NUCLEOTIDE SEQUENCE [LARGE SCALE GENOMIC DNA]</scope>
    <source>
        <strain evidence="14">cv. Fuchu</strain>
    </source>
</reference>
<keyword evidence="7 9" id="KW-0539">Nucleus</keyword>
<evidence type="ECO:0000256" key="9">
    <source>
        <dbReference type="PROSITE-ProRule" id="PRU00357"/>
    </source>
</evidence>
<feature type="compositionally biased region" description="Basic residues" evidence="10">
    <location>
        <begin position="638"/>
        <end position="653"/>
    </location>
</feature>